<reference evidence="1" key="1">
    <citation type="submission" date="2014-09" db="EMBL/GenBank/DDBJ databases">
        <authorList>
            <person name="Magalhaes I.L.F."/>
            <person name="Oliveira U."/>
            <person name="Santos F.R."/>
            <person name="Vidigal T.H.D.A."/>
            <person name="Brescovit A.D."/>
            <person name="Santos A.J."/>
        </authorList>
    </citation>
    <scope>NUCLEOTIDE SEQUENCE</scope>
    <source>
        <tissue evidence="1">Shoot tissue taken approximately 20 cm above the soil surface</tissue>
    </source>
</reference>
<reference evidence="1" key="2">
    <citation type="journal article" date="2015" name="Data Brief">
        <title>Shoot transcriptome of the giant reed, Arundo donax.</title>
        <authorList>
            <person name="Barrero R.A."/>
            <person name="Guerrero F.D."/>
            <person name="Moolhuijzen P."/>
            <person name="Goolsby J.A."/>
            <person name="Tidwell J."/>
            <person name="Bellgard S.E."/>
            <person name="Bellgard M.I."/>
        </authorList>
    </citation>
    <scope>NUCLEOTIDE SEQUENCE</scope>
    <source>
        <tissue evidence="1">Shoot tissue taken approximately 20 cm above the soil surface</tissue>
    </source>
</reference>
<sequence>MKQFITYERSIIHNKKSCNHICTADVTSFVFTFNNLLTIPHDHDTRRFRTHSAFITNLADTAAPFAATFRTWRLLYNPANVIPHVAKI</sequence>
<accession>A0A0A9D9P7</accession>
<proteinExistence type="predicted"/>
<dbReference type="AlphaFoldDB" id="A0A0A9D9P7"/>
<name>A0A0A9D9P7_ARUDO</name>
<protein>
    <submittedName>
        <fullName evidence="1">Uncharacterized protein</fullName>
    </submittedName>
</protein>
<dbReference type="EMBL" id="GBRH01215505">
    <property type="protein sequence ID" value="JAD82390.1"/>
    <property type="molecule type" value="Transcribed_RNA"/>
</dbReference>
<evidence type="ECO:0000313" key="1">
    <source>
        <dbReference type="EMBL" id="JAD82390.1"/>
    </source>
</evidence>
<organism evidence="1">
    <name type="scientific">Arundo donax</name>
    <name type="common">Giant reed</name>
    <name type="synonym">Donax arundinaceus</name>
    <dbReference type="NCBI Taxonomy" id="35708"/>
    <lineage>
        <taxon>Eukaryota</taxon>
        <taxon>Viridiplantae</taxon>
        <taxon>Streptophyta</taxon>
        <taxon>Embryophyta</taxon>
        <taxon>Tracheophyta</taxon>
        <taxon>Spermatophyta</taxon>
        <taxon>Magnoliopsida</taxon>
        <taxon>Liliopsida</taxon>
        <taxon>Poales</taxon>
        <taxon>Poaceae</taxon>
        <taxon>PACMAD clade</taxon>
        <taxon>Arundinoideae</taxon>
        <taxon>Arundineae</taxon>
        <taxon>Arundo</taxon>
    </lineage>
</organism>